<dbReference type="EMBL" id="MT142730">
    <property type="protein sequence ID" value="QJA87757.1"/>
    <property type="molecule type" value="Genomic_DNA"/>
</dbReference>
<dbReference type="AlphaFoldDB" id="A0A6M3JV40"/>
<proteinExistence type="predicted"/>
<gene>
    <name evidence="1" type="ORF">MM415A02422_0005</name>
    <name evidence="2" type="ORF">MM415B02898_0014</name>
</gene>
<evidence type="ECO:0000313" key="2">
    <source>
        <dbReference type="EMBL" id="QJA87757.1"/>
    </source>
</evidence>
<accession>A0A6M3JV40</accession>
<dbReference type="EMBL" id="MT142013">
    <property type="protein sequence ID" value="QJA73248.1"/>
    <property type="molecule type" value="Genomic_DNA"/>
</dbReference>
<name>A0A6M3JV40_9ZZZZ</name>
<evidence type="ECO:0000313" key="1">
    <source>
        <dbReference type="EMBL" id="QJA73248.1"/>
    </source>
</evidence>
<protein>
    <submittedName>
        <fullName evidence="1">Uncharacterized protein</fullName>
    </submittedName>
</protein>
<sequence>MTNQVQILTSIESVISKCGTVKPNPFFNTSLEYIKENKQKARAIYPKVLKSYILANVLVQARREGLVESTSYSLLSDFNTIQSSLDRGWSPKINLTKDMLKLKV</sequence>
<organism evidence="1">
    <name type="scientific">viral metagenome</name>
    <dbReference type="NCBI Taxonomy" id="1070528"/>
    <lineage>
        <taxon>unclassified sequences</taxon>
        <taxon>metagenomes</taxon>
        <taxon>organismal metagenomes</taxon>
    </lineage>
</organism>
<reference evidence="1" key="1">
    <citation type="submission" date="2020-03" db="EMBL/GenBank/DDBJ databases">
        <title>The deep terrestrial virosphere.</title>
        <authorList>
            <person name="Holmfeldt K."/>
            <person name="Nilsson E."/>
            <person name="Simone D."/>
            <person name="Lopez-Fernandez M."/>
            <person name="Wu X."/>
            <person name="de Brujin I."/>
            <person name="Lundin D."/>
            <person name="Andersson A."/>
            <person name="Bertilsson S."/>
            <person name="Dopson M."/>
        </authorList>
    </citation>
    <scope>NUCLEOTIDE SEQUENCE</scope>
    <source>
        <strain evidence="1">MM415A02422</strain>
        <strain evidence="2">MM415B02898</strain>
    </source>
</reference>